<dbReference type="EMBL" id="JASUXU010000036">
    <property type="protein sequence ID" value="KAK0318486.1"/>
    <property type="molecule type" value="Genomic_DNA"/>
</dbReference>
<protein>
    <recommendedName>
        <fullName evidence="3">F-box domain-containing protein</fullName>
    </recommendedName>
</protein>
<proteinExistence type="predicted"/>
<comment type="caution">
    <text evidence="1">The sequence shown here is derived from an EMBL/GenBank/DDBJ whole genome shotgun (WGS) entry which is preliminary data.</text>
</comment>
<dbReference type="InterPro" id="IPR038883">
    <property type="entry name" value="AN11006-like"/>
</dbReference>
<evidence type="ECO:0000313" key="2">
    <source>
        <dbReference type="Proteomes" id="UP001168146"/>
    </source>
</evidence>
<evidence type="ECO:0000313" key="1">
    <source>
        <dbReference type="EMBL" id="KAK0318486.1"/>
    </source>
</evidence>
<evidence type="ECO:0008006" key="3">
    <source>
        <dbReference type="Google" id="ProtNLM"/>
    </source>
</evidence>
<accession>A0AAN6FJM6</accession>
<sequence>MEHQQIELGAPLEIGVATSSFLTEVKIRNTWQTTTPITSEPADAPQSLLFTLPPELREMVYDFALGPKRFYLDHATRDPVILQLSRQIRLEALPRFYKHTNFCFNGKYPSSDAFRWLVARPKYVIRLIVSIECVYRSARTGGAWSSGRTMEEYFRTLCKKDLRQAGIVLRKGVLRTVAEEALVAEDDR</sequence>
<dbReference type="PANTHER" id="PTHR42085:SF1">
    <property type="entry name" value="F-BOX DOMAIN-CONTAINING PROTEIN"/>
    <property type="match status" value="1"/>
</dbReference>
<dbReference type="AlphaFoldDB" id="A0AAN6FJM6"/>
<gene>
    <name evidence="1" type="ORF">LTR82_010548</name>
</gene>
<dbReference type="PANTHER" id="PTHR42085">
    <property type="entry name" value="F-BOX DOMAIN-CONTAINING PROTEIN"/>
    <property type="match status" value="1"/>
</dbReference>
<dbReference type="Proteomes" id="UP001168146">
    <property type="component" value="Unassembled WGS sequence"/>
</dbReference>
<name>A0AAN6FJM6_9PEZI</name>
<organism evidence="1 2">
    <name type="scientific">Friedmanniomyces endolithicus</name>
    <dbReference type="NCBI Taxonomy" id="329885"/>
    <lineage>
        <taxon>Eukaryota</taxon>
        <taxon>Fungi</taxon>
        <taxon>Dikarya</taxon>
        <taxon>Ascomycota</taxon>
        <taxon>Pezizomycotina</taxon>
        <taxon>Dothideomycetes</taxon>
        <taxon>Dothideomycetidae</taxon>
        <taxon>Mycosphaerellales</taxon>
        <taxon>Teratosphaeriaceae</taxon>
        <taxon>Friedmanniomyces</taxon>
    </lineage>
</organism>
<reference evidence="1" key="1">
    <citation type="submission" date="2021-12" db="EMBL/GenBank/DDBJ databases">
        <title>Black yeast isolated from Biological Soil Crust.</title>
        <authorList>
            <person name="Kurbessoian T."/>
        </authorList>
    </citation>
    <scope>NUCLEOTIDE SEQUENCE</scope>
    <source>
        <strain evidence="1">CCFEE 5208</strain>
    </source>
</reference>